<protein>
    <recommendedName>
        <fullName evidence="2">Myb/SANT-like DNA-binding domain-containing protein</fullName>
    </recommendedName>
</protein>
<feature type="region of interest" description="Disordered" evidence="1">
    <location>
        <begin position="53"/>
        <end position="74"/>
    </location>
</feature>
<evidence type="ECO:0000313" key="3">
    <source>
        <dbReference type="EMBL" id="CAC5398042.1"/>
    </source>
</evidence>
<feature type="compositionally biased region" description="Basic and acidic residues" evidence="1">
    <location>
        <begin position="192"/>
        <end position="204"/>
    </location>
</feature>
<dbReference type="InterPro" id="IPR044822">
    <property type="entry name" value="Myb_DNA-bind_4"/>
</dbReference>
<dbReference type="Pfam" id="PF13837">
    <property type="entry name" value="Myb_DNA-bind_4"/>
    <property type="match status" value="1"/>
</dbReference>
<reference evidence="3 4" key="1">
    <citation type="submission" date="2020-06" db="EMBL/GenBank/DDBJ databases">
        <authorList>
            <person name="Li R."/>
            <person name="Bekaert M."/>
        </authorList>
    </citation>
    <scope>NUCLEOTIDE SEQUENCE [LARGE SCALE GENOMIC DNA]</scope>
    <source>
        <strain evidence="4">wild</strain>
    </source>
</reference>
<accession>A0A6J8CT56</accession>
<feature type="region of interest" description="Disordered" evidence="1">
    <location>
        <begin position="191"/>
        <end position="228"/>
    </location>
</feature>
<organism evidence="3 4">
    <name type="scientific">Mytilus coruscus</name>
    <name type="common">Sea mussel</name>
    <dbReference type="NCBI Taxonomy" id="42192"/>
    <lineage>
        <taxon>Eukaryota</taxon>
        <taxon>Metazoa</taxon>
        <taxon>Spiralia</taxon>
        <taxon>Lophotrochozoa</taxon>
        <taxon>Mollusca</taxon>
        <taxon>Bivalvia</taxon>
        <taxon>Autobranchia</taxon>
        <taxon>Pteriomorphia</taxon>
        <taxon>Mytilida</taxon>
        <taxon>Mytiloidea</taxon>
        <taxon>Mytilidae</taxon>
        <taxon>Mytilinae</taxon>
        <taxon>Mytilus</taxon>
    </lineage>
</organism>
<dbReference type="EMBL" id="CACVKT020005808">
    <property type="protein sequence ID" value="CAC5398042.1"/>
    <property type="molecule type" value="Genomic_DNA"/>
</dbReference>
<feature type="domain" description="Myb/SANT-like DNA-binding" evidence="2">
    <location>
        <begin position="82"/>
        <end position="172"/>
    </location>
</feature>
<evidence type="ECO:0000313" key="4">
    <source>
        <dbReference type="Proteomes" id="UP000507470"/>
    </source>
</evidence>
<name>A0A6J8CT56_MYTCO</name>
<dbReference type="Proteomes" id="UP000507470">
    <property type="component" value="Unassembled WGS sequence"/>
</dbReference>
<evidence type="ECO:0000259" key="2">
    <source>
        <dbReference type="Pfam" id="PF13837"/>
    </source>
</evidence>
<proteinExistence type="predicted"/>
<sequence>MYPYIVDPEHLQQIIDEQGHLLDKDGVNILTRQENTEEEDILVIEPNVSKSASTSVGKKVADQEVPSTSTSKAAEEENEKYIWDDSSIKRLIEYRKEHSYKFEEGRITKKAVWEIIAIKFNATSNKEAQTVTWMQLKSKWQKLETKFKNVEDKNRKSGEGTHNFKYMEEMEEAVGDNPNIRPANTISSMDLSLEKNKIQKEGKGKQPRKRKASELAESLGEMKREREDRYERFESMVKDINKERCDLMREFINVFKNSGNK</sequence>
<keyword evidence="4" id="KW-1185">Reference proteome</keyword>
<dbReference type="AlphaFoldDB" id="A0A6J8CT56"/>
<evidence type="ECO:0000256" key="1">
    <source>
        <dbReference type="SAM" id="MobiDB-lite"/>
    </source>
</evidence>
<dbReference type="OrthoDB" id="6781290at2759"/>
<dbReference type="Gene3D" id="1.10.10.60">
    <property type="entry name" value="Homeodomain-like"/>
    <property type="match status" value="1"/>
</dbReference>
<gene>
    <name evidence="3" type="ORF">MCOR_32440</name>
</gene>